<dbReference type="Proteomes" id="UP000035100">
    <property type="component" value="Unassembled WGS sequence"/>
</dbReference>
<comment type="caution">
    <text evidence="1">The sequence shown here is derived from an EMBL/GenBank/DDBJ whole genome shotgun (WGS) entry which is preliminary data.</text>
</comment>
<keyword evidence="2" id="KW-1185">Reference proteome</keyword>
<dbReference type="RefSeq" id="WP_018301347.1">
    <property type="nucleotide sequence ID" value="NZ_KB902277.1"/>
</dbReference>
<gene>
    <name evidence="1" type="ORF">Wenmar_02435</name>
</gene>
<proteinExistence type="predicted"/>
<evidence type="ECO:0000313" key="1">
    <source>
        <dbReference type="EMBL" id="KIQ68711.1"/>
    </source>
</evidence>
<sequence length="87" mass="9409">MATTDRESVEALAEKLRITLRAIATTSGEPKAAGRLGVNAYLTMHLLLDERDLIWNEAIEAAAVEVETSTSEMIAAAVAPAIRMLKR</sequence>
<name>A0A0D0PBD2_9RHOB</name>
<evidence type="ECO:0000313" key="2">
    <source>
        <dbReference type="Proteomes" id="UP000035100"/>
    </source>
</evidence>
<organism evidence="1 2">
    <name type="scientific">Wenxinia marina DSM 24838</name>
    <dbReference type="NCBI Taxonomy" id="1123501"/>
    <lineage>
        <taxon>Bacteria</taxon>
        <taxon>Pseudomonadati</taxon>
        <taxon>Pseudomonadota</taxon>
        <taxon>Alphaproteobacteria</taxon>
        <taxon>Rhodobacterales</taxon>
        <taxon>Roseobacteraceae</taxon>
        <taxon>Wenxinia</taxon>
    </lineage>
</organism>
<dbReference type="EMBL" id="AONG01000012">
    <property type="protein sequence ID" value="KIQ68711.1"/>
    <property type="molecule type" value="Genomic_DNA"/>
</dbReference>
<accession>A0A0D0PBD2</accession>
<reference evidence="1 2" key="1">
    <citation type="submission" date="2013-01" db="EMBL/GenBank/DDBJ databases">
        <authorList>
            <person name="Fiebig A."/>
            <person name="Goeker M."/>
            <person name="Klenk H.-P.P."/>
        </authorList>
    </citation>
    <scope>NUCLEOTIDE SEQUENCE [LARGE SCALE GENOMIC DNA]</scope>
    <source>
        <strain evidence="1 2">DSM 24838</strain>
    </source>
</reference>
<protein>
    <submittedName>
        <fullName evidence="1">Uncharacterized protein</fullName>
    </submittedName>
</protein>
<dbReference type="AlphaFoldDB" id="A0A0D0PBD2"/>